<sequence length="25" mass="2971">MHSVALRFLVQHHIIQSSDMLICYK</sequence>
<organism evidence="1">
    <name type="scientific">Arundo donax</name>
    <name type="common">Giant reed</name>
    <name type="synonym">Donax arundinaceus</name>
    <dbReference type="NCBI Taxonomy" id="35708"/>
    <lineage>
        <taxon>Eukaryota</taxon>
        <taxon>Viridiplantae</taxon>
        <taxon>Streptophyta</taxon>
        <taxon>Embryophyta</taxon>
        <taxon>Tracheophyta</taxon>
        <taxon>Spermatophyta</taxon>
        <taxon>Magnoliopsida</taxon>
        <taxon>Liliopsida</taxon>
        <taxon>Poales</taxon>
        <taxon>Poaceae</taxon>
        <taxon>PACMAD clade</taxon>
        <taxon>Arundinoideae</taxon>
        <taxon>Arundineae</taxon>
        <taxon>Arundo</taxon>
    </lineage>
</organism>
<dbReference type="EMBL" id="GBRH01262166">
    <property type="protein sequence ID" value="JAD35729.1"/>
    <property type="molecule type" value="Transcribed_RNA"/>
</dbReference>
<reference evidence="1" key="1">
    <citation type="submission" date="2014-09" db="EMBL/GenBank/DDBJ databases">
        <authorList>
            <person name="Magalhaes I.L.F."/>
            <person name="Oliveira U."/>
            <person name="Santos F.R."/>
            <person name="Vidigal T.H.D.A."/>
            <person name="Brescovit A.D."/>
            <person name="Santos A.J."/>
        </authorList>
    </citation>
    <scope>NUCLEOTIDE SEQUENCE</scope>
    <source>
        <tissue evidence="1">Shoot tissue taken approximately 20 cm above the soil surface</tissue>
    </source>
</reference>
<protein>
    <submittedName>
        <fullName evidence="1">Uncharacterized protein</fullName>
    </submittedName>
</protein>
<accession>A0A0A8Z8I6</accession>
<name>A0A0A8Z8I6_ARUDO</name>
<evidence type="ECO:0000313" key="1">
    <source>
        <dbReference type="EMBL" id="JAD35729.1"/>
    </source>
</evidence>
<dbReference type="AlphaFoldDB" id="A0A0A8Z8I6"/>
<proteinExistence type="predicted"/>
<reference evidence="1" key="2">
    <citation type="journal article" date="2015" name="Data Brief">
        <title>Shoot transcriptome of the giant reed, Arundo donax.</title>
        <authorList>
            <person name="Barrero R.A."/>
            <person name="Guerrero F.D."/>
            <person name="Moolhuijzen P."/>
            <person name="Goolsby J.A."/>
            <person name="Tidwell J."/>
            <person name="Bellgard S.E."/>
            <person name="Bellgard M.I."/>
        </authorList>
    </citation>
    <scope>NUCLEOTIDE SEQUENCE</scope>
    <source>
        <tissue evidence="1">Shoot tissue taken approximately 20 cm above the soil surface</tissue>
    </source>
</reference>